<name>W9XDW8_9EURO</name>
<organism evidence="10 11">
    <name type="scientific">Cladophialophora psammophila CBS 110553</name>
    <dbReference type="NCBI Taxonomy" id="1182543"/>
    <lineage>
        <taxon>Eukaryota</taxon>
        <taxon>Fungi</taxon>
        <taxon>Dikarya</taxon>
        <taxon>Ascomycota</taxon>
        <taxon>Pezizomycotina</taxon>
        <taxon>Eurotiomycetes</taxon>
        <taxon>Chaetothyriomycetidae</taxon>
        <taxon>Chaetothyriales</taxon>
        <taxon>Herpotrichiellaceae</taxon>
        <taxon>Cladophialophora</taxon>
    </lineage>
</organism>
<accession>W9XDW8</accession>
<dbReference type="GO" id="GO:0047596">
    <property type="term" value="F:6-methylsalicylate decarboxylase activity"/>
    <property type="evidence" value="ECO:0007669"/>
    <property type="project" value="UniProtKB-EC"/>
</dbReference>
<protein>
    <recommendedName>
        <fullName evidence="7">6-methylsalicylate decarboxylase</fullName>
        <ecNumber evidence="7">4.1.1.52</ecNumber>
    </recommendedName>
</protein>
<evidence type="ECO:0000256" key="3">
    <source>
        <dbReference type="ARBA" id="ARBA00022793"/>
    </source>
</evidence>
<evidence type="ECO:0000313" key="10">
    <source>
        <dbReference type="EMBL" id="EXJ68624.1"/>
    </source>
</evidence>
<dbReference type="Gene3D" id="3.20.20.140">
    <property type="entry name" value="Metal-dependent hydrolases"/>
    <property type="match status" value="2"/>
</dbReference>
<reference evidence="10 11" key="1">
    <citation type="submission" date="2013-03" db="EMBL/GenBank/DDBJ databases">
        <title>The Genome Sequence of Cladophialophora psammophila CBS 110553.</title>
        <authorList>
            <consortium name="The Broad Institute Genomics Platform"/>
            <person name="Cuomo C."/>
            <person name="de Hoog S."/>
            <person name="Gorbushina A."/>
            <person name="Walker B."/>
            <person name="Young S.K."/>
            <person name="Zeng Q."/>
            <person name="Gargeya S."/>
            <person name="Fitzgerald M."/>
            <person name="Haas B."/>
            <person name="Abouelleil A."/>
            <person name="Allen A.W."/>
            <person name="Alvarado L."/>
            <person name="Arachchi H.M."/>
            <person name="Berlin A.M."/>
            <person name="Chapman S.B."/>
            <person name="Gainer-Dewar J."/>
            <person name="Goldberg J."/>
            <person name="Griggs A."/>
            <person name="Gujja S."/>
            <person name="Hansen M."/>
            <person name="Howarth C."/>
            <person name="Imamovic A."/>
            <person name="Ireland A."/>
            <person name="Larimer J."/>
            <person name="McCowan C."/>
            <person name="Murphy C."/>
            <person name="Pearson M."/>
            <person name="Poon T.W."/>
            <person name="Priest M."/>
            <person name="Roberts A."/>
            <person name="Saif S."/>
            <person name="Shea T."/>
            <person name="Sisk P."/>
            <person name="Sykes S."/>
            <person name="Wortman J."/>
            <person name="Nusbaum C."/>
            <person name="Birren B."/>
        </authorList>
    </citation>
    <scope>NUCLEOTIDE SEQUENCE [LARGE SCALE GENOMIC DNA]</scope>
    <source>
        <strain evidence="10 11">CBS 110553</strain>
    </source>
</reference>
<evidence type="ECO:0000256" key="6">
    <source>
        <dbReference type="ARBA" id="ARBA00036832"/>
    </source>
</evidence>
<dbReference type="OrthoDB" id="2832284at2759"/>
<dbReference type="Pfam" id="PF04909">
    <property type="entry name" value="Amidohydro_2"/>
    <property type="match status" value="1"/>
</dbReference>
<dbReference type="GO" id="GO:0046872">
    <property type="term" value="F:metal ion binding"/>
    <property type="evidence" value="ECO:0007669"/>
    <property type="project" value="UniProtKB-KW"/>
</dbReference>
<dbReference type="RefSeq" id="XP_007747190.1">
    <property type="nucleotide sequence ID" value="XM_007749000.1"/>
</dbReference>
<dbReference type="EC" id="4.1.1.52" evidence="7"/>
<dbReference type="GO" id="GO:0019748">
    <property type="term" value="P:secondary metabolic process"/>
    <property type="evidence" value="ECO:0007669"/>
    <property type="project" value="TreeGrafter"/>
</dbReference>
<evidence type="ECO:0000259" key="9">
    <source>
        <dbReference type="Pfam" id="PF04909"/>
    </source>
</evidence>
<dbReference type="Proteomes" id="UP000019471">
    <property type="component" value="Unassembled WGS sequence"/>
</dbReference>
<evidence type="ECO:0000256" key="2">
    <source>
        <dbReference type="ARBA" id="ARBA00022723"/>
    </source>
</evidence>
<keyword evidence="5 8" id="KW-0456">Lyase</keyword>
<dbReference type="eggNOG" id="KOG4245">
    <property type="taxonomic scope" value="Eukaryota"/>
</dbReference>
<dbReference type="SUPFAM" id="SSF51556">
    <property type="entry name" value="Metallo-dependent hydrolases"/>
    <property type="match status" value="1"/>
</dbReference>
<evidence type="ECO:0000256" key="7">
    <source>
        <dbReference type="ARBA" id="ARBA00038889"/>
    </source>
</evidence>
<gene>
    <name evidence="10" type="ORF">A1O5_08418</name>
</gene>
<dbReference type="AlphaFoldDB" id="W9XDW8"/>
<keyword evidence="11" id="KW-1185">Reference proteome</keyword>
<evidence type="ECO:0000256" key="1">
    <source>
        <dbReference type="ARBA" id="ARBA00005871"/>
    </source>
</evidence>
<comment type="catalytic activity">
    <reaction evidence="6">
        <text>6-methylsalicylate + H(+) = 3-methylphenol + CO2</text>
        <dbReference type="Rhea" id="RHEA:23112"/>
        <dbReference type="ChEBI" id="CHEBI:15378"/>
        <dbReference type="ChEBI" id="CHEBI:16526"/>
        <dbReference type="ChEBI" id="CHEBI:17231"/>
        <dbReference type="ChEBI" id="CHEBI:36658"/>
        <dbReference type="EC" id="4.1.1.52"/>
    </reaction>
    <physiologicalReaction direction="left-to-right" evidence="6">
        <dbReference type="Rhea" id="RHEA:23113"/>
    </physiologicalReaction>
</comment>
<evidence type="ECO:0000313" key="11">
    <source>
        <dbReference type="Proteomes" id="UP000019471"/>
    </source>
</evidence>
<keyword evidence="3 8" id="KW-0210">Decarboxylase</keyword>
<dbReference type="GO" id="GO:0005829">
    <property type="term" value="C:cytosol"/>
    <property type="evidence" value="ECO:0007669"/>
    <property type="project" value="TreeGrafter"/>
</dbReference>
<keyword evidence="2" id="KW-0479">Metal-binding</keyword>
<dbReference type="PANTHER" id="PTHR21240">
    <property type="entry name" value="2-AMINO-3-CARBOXYLMUCONATE-6-SEMIALDEHYDE DECARBOXYLASE"/>
    <property type="match status" value="1"/>
</dbReference>
<keyword evidence="4" id="KW-0862">Zinc</keyword>
<dbReference type="InterPro" id="IPR006680">
    <property type="entry name" value="Amidohydro-rel"/>
</dbReference>
<dbReference type="PANTHER" id="PTHR21240:SF29">
    <property type="entry name" value="AMIDOHYDROLASE-RELATED DOMAIN-CONTAINING PROTEIN"/>
    <property type="match status" value="1"/>
</dbReference>
<evidence type="ECO:0000256" key="4">
    <source>
        <dbReference type="ARBA" id="ARBA00022833"/>
    </source>
</evidence>
<dbReference type="HOGENOM" id="CLU_039329_2_1_1"/>
<proteinExistence type="inferred from homology"/>
<comment type="caution">
    <text evidence="10">The sequence shown here is derived from an EMBL/GenBank/DDBJ whole genome shotgun (WGS) entry which is preliminary data.</text>
</comment>
<sequence>MTSPGPSIAGPAGSGKLARTANDYLASVRDKSPAKYGFFAAMPDLTNTEAALAEIQYAHDTLGADGIMLMTSPEGSGRQECGSASSSDARCRHESDCKEPTAARSWITHNETTRTAIDLIMSKRCRTYKNVKIILSHAGGTLPYLAKRAASLGEVGLTTKTVEEILDDTGLFYFDLALSSSQQTIQMLLQYTTPDHILYFSDSPYAPRTTIDRLAPELDQAELEPRLNMAFNRGNALKLFPRFGGQ</sequence>
<dbReference type="GeneID" id="19193117"/>
<dbReference type="STRING" id="1182543.W9XDW8"/>
<evidence type="ECO:0000256" key="5">
    <source>
        <dbReference type="ARBA" id="ARBA00023239"/>
    </source>
</evidence>
<dbReference type="GO" id="GO:0016787">
    <property type="term" value="F:hydrolase activity"/>
    <property type="evidence" value="ECO:0007669"/>
    <property type="project" value="InterPro"/>
</dbReference>
<evidence type="ECO:0000256" key="8">
    <source>
        <dbReference type="RuleBase" id="RU366045"/>
    </source>
</evidence>
<dbReference type="InterPro" id="IPR032465">
    <property type="entry name" value="ACMSD"/>
</dbReference>
<dbReference type="InterPro" id="IPR032466">
    <property type="entry name" value="Metal_Hydrolase"/>
</dbReference>
<dbReference type="EMBL" id="AMGX01000013">
    <property type="protein sequence ID" value="EXJ68624.1"/>
    <property type="molecule type" value="Genomic_DNA"/>
</dbReference>
<comment type="similarity">
    <text evidence="1">Belongs to the metallo-dependent hydrolases superfamily. ACMSD family.</text>
</comment>
<feature type="domain" description="Amidohydrolase-related" evidence="9">
    <location>
        <begin position="17"/>
        <end position="241"/>
    </location>
</feature>